<evidence type="ECO:0000313" key="1">
    <source>
        <dbReference type="EMBL" id="CAG8767735.1"/>
    </source>
</evidence>
<organism evidence="1 2">
    <name type="scientific">Racocetra persica</name>
    <dbReference type="NCBI Taxonomy" id="160502"/>
    <lineage>
        <taxon>Eukaryota</taxon>
        <taxon>Fungi</taxon>
        <taxon>Fungi incertae sedis</taxon>
        <taxon>Mucoromycota</taxon>
        <taxon>Glomeromycotina</taxon>
        <taxon>Glomeromycetes</taxon>
        <taxon>Diversisporales</taxon>
        <taxon>Gigasporaceae</taxon>
        <taxon>Racocetra</taxon>
    </lineage>
</organism>
<proteinExistence type="predicted"/>
<protein>
    <submittedName>
        <fullName evidence="1">9720_t:CDS:1</fullName>
    </submittedName>
</protein>
<dbReference type="Proteomes" id="UP000789920">
    <property type="component" value="Unassembled WGS sequence"/>
</dbReference>
<gene>
    <name evidence="1" type="ORF">RPERSI_LOCUS16008</name>
</gene>
<keyword evidence="2" id="KW-1185">Reference proteome</keyword>
<reference evidence="1" key="1">
    <citation type="submission" date="2021-06" db="EMBL/GenBank/DDBJ databases">
        <authorList>
            <person name="Kallberg Y."/>
            <person name="Tangrot J."/>
            <person name="Rosling A."/>
        </authorList>
    </citation>
    <scope>NUCLEOTIDE SEQUENCE</scope>
    <source>
        <strain evidence="1">MA461A</strain>
    </source>
</reference>
<accession>A0ACA9QXC3</accession>
<comment type="caution">
    <text evidence="1">The sequence shown here is derived from an EMBL/GenBank/DDBJ whole genome shotgun (WGS) entry which is preliminary data.</text>
</comment>
<name>A0ACA9QXC3_9GLOM</name>
<dbReference type="EMBL" id="CAJVQC010039102">
    <property type="protein sequence ID" value="CAG8767735.1"/>
    <property type="molecule type" value="Genomic_DNA"/>
</dbReference>
<evidence type="ECO:0000313" key="2">
    <source>
        <dbReference type="Proteomes" id="UP000789920"/>
    </source>
</evidence>
<sequence length="182" mass="21778">MSVNHKTLDEEYEGLFKTGVRAYNKKDYKTSYCSKHYKNKLGIFKNDATAFDLYSQVSNSESKYKYDAKIWLASYFNNEKDYQKAFEFYFDIYRSKPQKIRGIKLLLAERVKSGLSDFNEDKKAFEFYSDLYKNVLKYKSFARNHLIKYYKLGIGVKSDEEKVYKLENEALNYENNINKYYS</sequence>